<sequence length="34" mass="4021">MNIQLNYFTTLINDDSNRQKPMAAKRSCRQMMTV</sequence>
<dbReference type="HOGENOM" id="CLU_3374683_0_0_10"/>
<name>H1YFM8_9SPHI</name>
<dbReference type="AlphaFoldDB" id="H1YFM8"/>
<evidence type="ECO:0000313" key="1">
    <source>
        <dbReference type="EMBL" id="EHQ24430.1"/>
    </source>
</evidence>
<organism evidence="1 2">
    <name type="scientific">Mucilaginibacter paludis DSM 18603</name>
    <dbReference type="NCBI Taxonomy" id="714943"/>
    <lineage>
        <taxon>Bacteria</taxon>
        <taxon>Pseudomonadati</taxon>
        <taxon>Bacteroidota</taxon>
        <taxon>Sphingobacteriia</taxon>
        <taxon>Sphingobacteriales</taxon>
        <taxon>Sphingobacteriaceae</taxon>
        <taxon>Mucilaginibacter</taxon>
    </lineage>
</organism>
<gene>
    <name evidence="1" type="ORF">Mucpa_0231</name>
</gene>
<dbReference type="EMBL" id="CM001403">
    <property type="protein sequence ID" value="EHQ24430.1"/>
    <property type="molecule type" value="Genomic_DNA"/>
</dbReference>
<protein>
    <submittedName>
        <fullName evidence="1">Uncharacterized protein</fullName>
    </submittedName>
</protein>
<accession>H1YFM8</accession>
<proteinExistence type="predicted"/>
<dbReference type="Proteomes" id="UP000002774">
    <property type="component" value="Chromosome"/>
</dbReference>
<keyword evidence="2" id="KW-1185">Reference proteome</keyword>
<reference evidence="1" key="1">
    <citation type="submission" date="2011-09" db="EMBL/GenBank/DDBJ databases">
        <title>The permanent draft genome of Mucilaginibacter paludis DSM 18603.</title>
        <authorList>
            <consortium name="US DOE Joint Genome Institute (JGI-PGF)"/>
            <person name="Lucas S."/>
            <person name="Han J."/>
            <person name="Lapidus A."/>
            <person name="Bruce D."/>
            <person name="Goodwin L."/>
            <person name="Pitluck S."/>
            <person name="Peters L."/>
            <person name="Kyrpides N."/>
            <person name="Mavromatis K."/>
            <person name="Ivanova N."/>
            <person name="Mikhailova N."/>
            <person name="Held B."/>
            <person name="Detter J.C."/>
            <person name="Tapia R."/>
            <person name="Han C."/>
            <person name="Land M."/>
            <person name="Hauser L."/>
            <person name="Markowitz V."/>
            <person name="Cheng J.-F."/>
            <person name="Hugenholtz P."/>
            <person name="Woyke T."/>
            <person name="Wu D."/>
            <person name="Tindall B."/>
            <person name="Brambilla E."/>
            <person name="Klenk H.-P."/>
            <person name="Eisen J.A."/>
        </authorList>
    </citation>
    <scope>NUCLEOTIDE SEQUENCE [LARGE SCALE GENOMIC DNA]</scope>
    <source>
        <strain evidence="1">DSM 18603</strain>
    </source>
</reference>
<evidence type="ECO:0000313" key="2">
    <source>
        <dbReference type="Proteomes" id="UP000002774"/>
    </source>
</evidence>